<reference evidence="3" key="1">
    <citation type="submission" date="2024-06" db="EMBL/GenBank/DDBJ databases">
        <title>Multi-omics analyses provide insights into the biosynthesis of the anticancer antibiotic pleurotin in Hohenbuehelia grisea.</title>
        <authorList>
            <person name="Weaver J.A."/>
            <person name="Alberti F."/>
        </authorList>
    </citation>
    <scope>NUCLEOTIDE SEQUENCE [LARGE SCALE GENOMIC DNA]</scope>
    <source>
        <strain evidence="3">T-177</strain>
    </source>
</reference>
<name>A0ABR3IXN4_9AGAR</name>
<keyword evidence="1" id="KW-0472">Membrane</keyword>
<dbReference type="Proteomes" id="UP001556367">
    <property type="component" value="Unassembled WGS sequence"/>
</dbReference>
<keyword evidence="1" id="KW-0812">Transmembrane</keyword>
<keyword evidence="3" id="KW-1185">Reference proteome</keyword>
<protein>
    <submittedName>
        <fullName evidence="2">Uncharacterized protein</fullName>
    </submittedName>
</protein>
<feature type="transmembrane region" description="Helical" evidence="1">
    <location>
        <begin position="49"/>
        <end position="72"/>
    </location>
</feature>
<comment type="caution">
    <text evidence="2">The sequence shown here is derived from an EMBL/GenBank/DDBJ whole genome shotgun (WGS) entry which is preliminary data.</text>
</comment>
<sequence length="212" mass="22891">MLIIEPQTPTSPTQAVLYTSIASPASESTMATSMTVSTPPRTFELPKDLGSLIVGGAIALCLSAGVAVGLAFRRRNQKRANRRAAVARGVLQAQQWDFFNTAGSHHIATTDTEPASDGASRDAFEIFRKPLNIYHARSYTSAGVNDAVSPSKVLEKVCVDGDVRSGETLQGEEKGKLAAATEVIHQIDVEYRMRSFCFAEEMAKAKRKSPFV</sequence>
<proteinExistence type="predicted"/>
<evidence type="ECO:0000313" key="3">
    <source>
        <dbReference type="Proteomes" id="UP001556367"/>
    </source>
</evidence>
<keyword evidence="1" id="KW-1133">Transmembrane helix</keyword>
<evidence type="ECO:0000256" key="1">
    <source>
        <dbReference type="SAM" id="Phobius"/>
    </source>
</evidence>
<gene>
    <name evidence="2" type="ORF">HGRIS_010690</name>
</gene>
<evidence type="ECO:0000313" key="2">
    <source>
        <dbReference type="EMBL" id="KAL0948066.1"/>
    </source>
</evidence>
<accession>A0ABR3IXN4</accession>
<organism evidence="2 3">
    <name type="scientific">Hohenbuehelia grisea</name>
    <dbReference type="NCBI Taxonomy" id="104357"/>
    <lineage>
        <taxon>Eukaryota</taxon>
        <taxon>Fungi</taxon>
        <taxon>Dikarya</taxon>
        <taxon>Basidiomycota</taxon>
        <taxon>Agaricomycotina</taxon>
        <taxon>Agaricomycetes</taxon>
        <taxon>Agaricomycetidae</taxon>
        <taxon>Agaricales</taxon>
        <taxon>Pleurotineae</taxon>
        <taxon>Pleurotaceae</taxon>
        <taxon>Hohenbuehelia</taxon>
    </lineage>
</organism>
<dbReference type="EMBL" id="JASNQZ010000014">
    <property type="protein sequence ID" value="KAL0948066.1"/>
    <property type="molecule type" value="Genomic_DNA"/>
</dbReference>